<evidence type="ECO:0000313" key="2">
    <source>
        <dbReference type="EMBL" id="QQP52472.1"/>
    </source>
</evidence>
<evidence type="ECO:0000256" key="1">
    <source>
        <dbReference type="SAM" id="MobiDB-lite"/>
    </source>
</evidence>
<sequence length="93" mass="10179">MGFSPHGIQPTRNSAHTEFSPHGIQPTWNSAHKGYSPRNFGGALFDDTTALMDSDRAIFTGTNFTRFKTHALYKHEGGGGRESRVTSPSTIVK</sequence>
<protein>
    <submittedName>
        <fullName evidence="2">Uncharacterized protein</fullName>
    </submittedName>
</protein>
<dbReference type="EMBL" id="CP045892">
    <property type="protein sequence ID" value="QQP52472.1"/>
    <property type="molecule type" value="Genomic_DNA"/>
</dbReference>
<reference evidence="3" key="1">
    <citation type="submission" date="2021-01" db="EMBL/GenBank/DDBJ databases">
        <title>Caligus Genome Assembly.</title>
        <authorList>
            <person name="Gallardo-Escarate C."/>
        </authorList>
    </citation>
    <scope>NUCLEOTIDE SEQUENCE [LARGE SCALE GENOMIC DNA]</scope>
</reference>
<dbReference type="AlphaFoldDB" id="A0A7T8HLV7"/>
<gene>
    <name evidence="2" type="ORF">FKW44_004637</name>
</gene>
<feature type="region of interest" description="Disordered" evidence="1">
    <location>
        <begin position="1"/>
        <end position="31"/>
    </location>
</feature>
<evidence type="ECO:0000313" key="3">
    <source>
        <dbReference type="Proteomes" id="UP000595437"/>
    </source>
</evidence>
<accession>A0A7T8HLV7</accession>
<keyword evidence="3" id="KW-1185">Reference proteome</keyword>
<organism evidence="2 3">
    <name type="scientific">Caligus rogercresseyi</name>
    <name type="common">Sea louse</name>
    <dbReference type="NCBI Taxonomy" id="217165"/>
    <lineage>
        <taxon>Eukaryota</taxon>
        <taxon>Metazoa</taxon>
        <taxon>Ecdysozoa</taxon>
        <taxon>Arthropoda</taxon>
        <taxon>Crustacea</taxon>
        <taxon>Multicrustacea</taxon>
        <taxon>Hexanauplia</taxon>
        <taxon>Copepoda</taxon>
        <taxon>Siphonostomatoida</taxon>
        <taxon>Caligidae</taxon>
        <taxon>Caligus</taxon>
    </lineage>
</organism>
<name>A0A7T8HLV7_CALRO</name>
<proteinExistence type="predicted"/>
<dbReference type="Proteomes" id="UP000595437">
    <property type="component" value="Chromosome 3"/>
</dbReference>